<proteinExistence type="predicted"/>
<dbReference type="OrthoDB" id="3178064at2"/>
<evidence type="ECO:0000256" key="2">
    <source>
        <dbReference type="SAM" id="MobiDB-lite"/>
    </source>
</evidence>
<name>A0A1H2AZA4_9MICC</name>
<dbReference type="Pfam" id="PF10502">
    <property type="entry name" value="Peptidase_S26"/>
    <property type="match status" value="1"/>
</dbReference>
<protein>
    <recommendedName>
        <fullName evidence="1">Signal peptidase I</fullName>
        <ecNumber evidence="1">3.4.21.89</ecNumber>
    </recommendedName>
</protein>
<sequence>MAADLTAGPAFPARASRKKFRSAKPSPSAADESRRKGTGAWAAVGRILSMSAMLVALFAAVVLIVIPVATGSQSYTILTKSMVQKFPPGTFMVMKPVAFDELKYGDVITFQMYSGRPDVDTHRIIGFGSTQSGEKTLITKGDNNGANDPEPVRAIQVKGKLFYAVPYVGFVANVLGNADRDTWTVLAAVGLIGYGAITVYKSVRKPRGSKDPAGAVA</sequence>
<dbReference type="InterPro" id="IPR019533">
    <property type="entry name" value="Peptidase_S26"/>
</dbReference>
<dbReference type="GO" id="GO:0006465">
    <property type="term" value="P:signal peptide processing"/>
    <property type="evidence" value="ECO:0007669"/>
    <property type="project" value="UniProtKB-UniRule"/>
</dbReference>
<gene>
    <name evidence="5" type="ORF">SAMN04489743_3315</name>
</gene>
<feature type="transmembrane region" description="Helical" evidence="3">
    <location>
        <begin position="161"/>
        <end position="176"/>
    </location>
</feature>
<organism evidence="5 6">
    <name type="scientific">Pseudarthrobacter equi</name>
    <dbReference type="NCBI Taxonomy" id="728066"/>
    <lineage>
        <taxon>Bacteria</taxon>
        <taxon>Bacillati</taxon>
        <taxon>Actinomycetota</taxon>
        <taxon>Actinomycetes</taxon>
        <taxon>Micrococcales</taxon>
        <taxon>Micrococcaceae</taxon>
        <taxon>Pseudarthrobacter</taxon>
    </lineage>
</organism>
<dbReference type="CDD" id="cd06530">
    <property type="entry name" value="S26_SPase_I"/>
    <property type="match status" value="1"/>
</dbReference>
<dbReference type="PANTHER" id="PTHR10806">
    <property type="entry name" value="SIGNAL PEPTIDASE COMPLEX CATALYTIC SUBUNIT SEC11"/>
    <property type="match status" value="1"/>
</dbReference>
<dbReference type="PANTHER" id="PTHR10806:SF6">
    <property type="entry name" value="SIGNAL PEPTIDASE COMPLEX CATALYTIC SUBUNIT SEC11"/>
    <property type="match status" value="1"/>
</dbReference>
<dbReference type="EC" id="3.4.21.89" evidence="1"/>
<feature type="transmembrane region" description="Helical" evidence="3">
    <location>
        <begin position="182"/>
        <end position="200"/>
    </location>
</feature>
<evidence type="ECO:0000256" key="1">
    <source>
        <dbReference type="NCBIfam" id="TIGR02228"/>
    </source>
</evidence>
<keyword evidence="3" id="KW-1133">Transmembrane helix</keyword>
<evidence type="ECO:0000259" key="4">
    <source>
        <dbReference type="Pfam" id="PF10502"/>
    </source>
</evidence>
<dbReference type="GO" id="GO:0009003">
    <property type="term" value="F:signal peptidase activity"/>
    <property type="evidence" value="ECO:0007669"/>
    <property type="project" value="UniProtKB-EC"/>
</dbReference>
<dbReference type="InterPro" id="IPR001733">
    <property type="entry name" value="Peptidase_S26B"/>
</dbReference>
<keyword evidence="6" id="KW-1185">Reference proteome</keyword>
<reference evidence="6" key="1">
    <citation type="submission" date="2016-10" db="EMBL/GenBank/DDBJ databases">
        <authorList>
            <person name="Varghese N."/>
            <person name="Submissions S."/>
        </authorList>
    </citation>
    <scope>NUCLEOTIDE SEQUENCE [LARGE SCALE GENOMIC DNA]</scope>
    <source>
        <strain evidence="6">IMMIB L-1606</strain>
    </source>
</reference>
<feature type="region of interest" description="Disordered" evidence="2">
    <location>
        <begin position="1"/>
        <end position="35"/>
    </location>
</feature>
<keyword evidence="3" id="KW-0472">Membrane</keyword>
<dbReference type="GO" id="GO:0016020">
    <property type="term" value="C:membrane"/>
    <property type="evidence" value="ECO:0007669"/>
    <property type="project" value="UniProtKB-UniRule"/>
</dbReference>
<dbReference type="RefSeq" id="WP_091722316.1">
    <property type="nucleotide sequence ID" value="NZ_LT629779.1"/>
</dbReference>
<evidence type="ECO:0000313" key="6">
    <source>
        <dbReference type="Proteomes" id="UP000198751"/>
    </source>
</evidence>
<dbReference type="GO" id="GO:0004252">
    <property type="term" value="F:serine-type endopeptidase activity"/>
    <property type="evidence" value="ECO:0007669"/>
    <property type="project" value="UniProtKB-UniRule"/>
</dbReference>
<dbReference type="AlphaFoldDB" id="A0A1H2AZA4"/>
<keyword evidence="3" id="KW-0812">Transmembrane</keyword>
<feature type="domain" description="Peptidase S26" evidence="4">
    <location>
        <begin position="53"/>
        <end position="126"/>
    </location>
</feature>
<evidence type="ECO:0000256" key="3">
    <source>
        <dbReference type="SAM" id="Phobius"/>
    </source>
</evidence>
<dbReference type="NCBIfam" id="TIGR02228">
    <property type="entry name" value="sigpep_I_arch"/>
    <property type="match status" value="1"/>
</dbReference>
<feature type="transmembrane region" description="Helical" evidence="3">
    <location>
        <begin position="47"/>
        <end position="70"/>
    </location>
</feature>
<accession>A0A1H2AZA4</accession>
<dbReference type="EMBL" id="LT629779">
    <property type="protein sequence ID" value="SDT51370.1"/>
    <property type="molecule type" value="Genomic_DNA"/>
</dbReference>
<evidence type="ECO:0000313" key="5">
    <source>
        <dbReference type="EMBL" id="SDT51370.1"/>
    </source>
</evidence>
<dbReference type="Proteomes" id="UP000198751">
    <property type="component" value="Chromosome I"/>
</dbReference>